<dbReference type="Pfam" id="PF04548">
    <property type="entry name" value="AIG1"/>
    <property type="match status" value="3"/>
</dbReference>
<keyword evidence="4" id="KW-0175">Coiled coil</keyword>
<dbReference type="RefSeq" id="XP_029366029.1">
    <property type="nucleotide sequence ID" value="XM_029510169.1"/>
</dbReference>
<evidence type="ECO:0000256" key="1">
    <source>
        <dbReference type="ARBA" id="ARBA00008535"/>
    </source>
</evidence>
<dbReference type="Gene3D" id="3.40.50.300">
    <property type="entry name" value="P-loop containing nucleotide triphosphate hydrolases"/>
    <property type="match status" value="3"/>
</dbReference>
<dbReference type="Ensembl" id="ENSENLT00000029501.1">
    <property type="protein sequence ID" value="ENSENLP00000028639.1"/>
    <property type="gene ID" value="ENSENLG00000012796.1"/>
</dbReference>
<sequence>MAASSAAHASELRIVIFGGSPNKKTMIANYITRKKDVGFVHMPTKSTVAQGEWMRMPLKVVQTSDVLSLPEDRVRHKLKTCVALCPPGPNVLLLLVKSSEFTDEDRQKLNVILRFFGEDAFKYCMIVTYGEDRENTAVDKLMQDCRYRLHRFNCDDRNIFGSEWENLIKMMVKVVNDNKGAHLNCSEGADLRRTAEPTKVPLNLVLCGTSGNLKTSVANAILGDIKFDRHGGSSECVKHQGEVRGRQVSLVELPALHRRLKDEVKTDTVRCFSLCDPEGVHVFILVLPAGPLTDEDRKELKTIQDTFGSGVHDFTMILFTVDSDPTDPTAAVQFMENDPDVRQLRQSYKGRCIIFNVNDKLQVPHIIHTVEKMRAVTSRSFTRQMIIKPRRIKFPRSQPDLKMEDKDQNREPLRMVLIGKTGSGKSATANTILGKECFQSKVCMKSVTRFCRKEGGEVDGRPAALVDTPGLFDTTLTNDEVKQELVKCVALLAPGPHAFLLVVPIGRFTQEEKETVQMIRKFFGKNSEDFLILVFTRGDELGNQTIEDYMKDDSEDFFRKLISDCGGRYQVFNNKDPKNRKQQIKQLLNCIDTMVKKNGGGCYTTEMFQEAEAAIQKEVKRIMKEKDGEMQREKEELERKRDEEFQAKKKKIDQERAEKDKELKEKQEFINKEHEKRKREEEKREEETRDQKMQEDYQRQQWEEKFQVLEKKINTELEKNETADRKLMKNREDMRREREAWERERKEWWEKRHREDQQRNEEEQERLEKLREEYEQERNEYEKRRRQEERQRRELEIMEWKEVQENYERRVEEMKQRNEEKARRQAEEYNEFRQKYTTDFAALVEKHDQEMEQMKQKQQKNRELMMKHLLMNKVYQKEFDKLKKKQEGEMKELLFAENGEEDLSEEINQLQRAHEEEVNEWIQLRAEKASDEKGCTIL</sequence>
<dbReference type="RefSeq" id="XP_029366026.1">
    <property type="nucleotide sequence ID" value="XM_029510166.1"/>
</dbReference>
<dbReference type="PROSITE" id="PS51720">
    <property type="entry name" value="G_AIG1"/>
    <property type="match status" value="2"/>
</dbReference>
<reference evidence="7" key="3">
    <citation type="submission" date="2025-09" db="UniProtKB">
        <authorList>
            <consortium name="Ensembl"/>
        </authorList>
    </citation>
    <scope>IDENTIFICATION</scope>
</reference>
<keyword evidence="2" id="KW-0547">Nucleotide-binding</keyword>
<dbReference type="OMA" id="HEMKKCV"/>
<evidence type="ECO:0000256" key="5">
    <source>
        <dbReference type="SAM" id="MobiDB-lite"/>
    </source>
</evidence>
<dbReference type="FunFam" id="3.40.50.300:FF:000366">
    <property type="entry name" value="GTPase, IMAP family member 2"/>
    <property type="match status" value="1"/>
</dbReference>
<dbReference type="InterPro" id="IPR045058">
    <property type="entry name" value="GIMA/IAN/Toc"/>
</dbReference>
<keyword evidence="3" id="KW-0342">GTP-binding</keyword>
<feature type="coiled-coil region" evidence="4">
    <location>
        <begin position="893"/>
        <end position="920"/>
    </location>
</feature>
<protein>
    <submittedName>
        <fullName evidence="7">GTPase IMAP family member 8-like</fullName>
    </submittedName>
</protein>
<dbReference type="GeneID" id="115048583"/>
<evidence type="ECO:0000313" key="7">
    <source>
        <dbReference type="Ensembl" id="ENSENLP00000028639.1"/>
    </source>
</evidence>
<dbReference type="InParanoid" id="A0A665VAA9"/>
<comment type="similarity">
    <text evidence="1">Belongs to the TRAFAC class TrmE-Era-EngA-EngB-Septin-like GTPase superfamily. AIG1/Toc34/Toc159-like paraseptin GTPase family. IAN subfamily.</text>
</comment>
<evidence type="ECO:0000313" key="8">
    <source>
        <dbReference type="Proteomes" id="UP000472264"/>
    </source>
</evidence>
<evidence type="ECO:0000256" key="4">
    <source>
        <dbReference type="SAM" id="Coils"/>
    </source>
</evidence>
<dbReference type="PANTHER" id="PTHR10903">
    <property type="entry name" value="GTPASE, IMAP FAMILY MEMBER-RELATED"/>
    <property type="match status" value="1"/>
</dbReference>
<keyword evidence="8" id="KW-1185">Reference proteome</keyword>
<dbReference type="Proteomes" id="UP000472264">
    <property type="component" value="Chromosome 9"/>
</dbReference>
<dbReference type="RefSeq" id="XP_029366030.1">
    <property type="nucleotide sequence ID" value="XM_029510170.1"/>
</dbReference>
<feature type="region of interest" description="Disordered" evidence="5">
    <location>
        <begin position="626"/>
        <end position="698"/>
    </location>
</feature>
<dbReference type="FunCoup" id="A0A665VAA9">
    <property type="interactions" value="24"/>
</dbReference>
<dbReference type="SUPFAM" id="SSF52540">
    <property type="entry name" value="P-loop containing nucleoside triphosphate hydrolases"/>
    <property type="match status" value="2"/>
</dbReference>
<evidence type="ECO:0000259" key="6">
    <source>
        <dbReference type="PROSITE" id="PS51720"/>
    </source>
</evidence>
<dbReference type="RefSeq" id="XP_029366025.1">
    <property type="nucleotide sequence ID" value="XM_029510165.1"/>
</dbReference>
<dbReference type="OrthoDB" id="8954335at2759"/>
<feature type="region of interest" description="Disordered" evidence="5">
    <location>
        <begin position="773"/>
        <end position="792"/>
    </location>
</feature>
<feature type="domain" description="AIG1-type G" evidence="6">
    <location>
        <begin position="410"/>
        <end position="612"/>
    </location>
</feature>
<dbReference type="PANTHER" id="PTHR10903:SF170">
    <property type="entry name" value="GTPASE IMAP FAMILY MEMBER 7"/>
    <property type="match status" value="1"/>
</dbReference>
<dbReference type="GO" id="GO:0005525">
    <property type="term" value="F:GTP binding"/>
    <property type="evidence" value="ECO:0007669"/>
    <property type="project" value="UniProtKB-KW"/>
</dbReference>
<accession>A0A665VAA9</accession>
<dbReference type="RefSeq" id="XP_029366028.1">
    <property type="nucleotide sequence ID" value="XM_029510168.1"/>
</dbReference>
<evidence type="ECO:0000256" key="2">
    <source>
        <dbReference type="ARBA" id="ARBA00022741"/>
    </source>
</evidence>
<dbReference type="AlphaFoldDB" id="A0A665VAA9"/>
<dbReference type="CDD" id="cd01852">
    <property type="entry name" value="AIG1"/>
    <property type="match status" value="1"/>
</dbReference>
<feature type="domain" description="AIG1-type G" evidence="6">
    <location>
        <begin position="199"/>
        <end position="390"/>
    </location>
</feature>
<dbReference type="InterPro" id="IPR027417">
    <property type="entry name" value="P-loop_NTPase"/>
</dbReference>
<proteinExistence type="inferred from homology"/>
<evidence type="ECO:0000256" key="3">
    <source>
        <dbReference type="ARBA" id="ARBA00023134"/>
    </source>
</evidence>
<organism evidence="7 8">
    <name type="scientific">Echeneis naucrates</name>
    <name type="common">Live sharksucker</name>
    <dbReference type="NCBI Taxonomy" id="173247"/>
    <lineage>
        <taxon>Eukaryota</taxon>
        <taxon>Metazoa</taxon>
        <taxon>Chordata</taxon>
        <taxon>Craniata</taxon>
        <taxon>Vertebrata</taxon>
        <taxon>Euteleostomi</taxon>
        <taxon>Actinopterygii</taxon>
        <taxon>Neopterygii</taxon>
        <taxon>Teleostei</taxon>
        <taxon>Neoteleostei</taxon>
        <taxon>Acanthomorphata</taxon>
        <taxon>Carangaria</taxon>
        <taxon>Carangiformes</taxon>
        <taxon>Echeneidae</taxon>
        <taxon>Echeneis</taxon>
    </lineage>
</organism>
<dbReference type="InterPro" id="IPR006703">
    <property type="entry name" value="G_AIG1"/>
</dbReference>
<reference evidence="7" key="1">
    <citation type="submission" date="2021-04" db="EMBL/GenBank/DDBJ databases">
        <authorList>
            <consortium name="Wellcome Sanger Institute Data Sharing"/>
        </authorList>
    </citation>
    <scope>NUCLEOTIDE SEQUENCE [LARGE SCALE GENOMIC DNA]</scope>
</reference>
<name>A0A665VAA9_ECHNA</name>
<reference evidence="7" key="2">
    <citation type="submission" date="2025-08" db="UniProtKB">
        <authorList>
            <consortium name="Ensembl"/>
        </authorList>
    </citation>
    <scope>IDENTIFICATION</scope>
</reference>
<gene>
    <name evidence="7" type="primary">LOC115048583</name>
</gene>
<feature type="region of interest" description="Disordered" evidence="5">
    <location>
        <begin position="713"/>
        <end position="737"/>
    </location>
</feature>